<dbReference type="EMBL" id="CP163431">
    <property type="protein sequence ID" value="XDQ03679.1"/>
    <property type="molecule type" value="Genomic_DNA"/>
</dbReference>
<evidence type="ECO:0000256" key="1">
    <source>
        <dbReference type="SAM" id="SignalP"/>
    </source>
</evidence>
<evidence type="ECO:0000313" key="2">
    <source>
        <dbReference type="EMBL" id="XDQ03679.1"/>
    </source>
</evidence>
<name>A0AB39MFG9_9ACTN</name>
<keyword evidence="1" id="KW-0732">Signal</keyword>
<proteinExistence type="predicted"/>
<dbReference type="RefSeq" id="WP_328830068.1">
    <property type="nucleotide sequence ID" value="NZ_CP163431.1"/>
</dbReference>
<gene>
    <name evidence="2" type="ORF">AB5J58_27565</name>
</gene>
<sequence>MPVTTALKTSLVALLIVPAVALAATPRTGSTVDRADTVTVTPVDGTDTTGWQ</sequence>
<feature type="signal peptide" evidence="1">
    <location>
        <begin position="1"/>
        <end position="23"/>
    </location>
</feature>
<protein>
    <submittedName>
        <fullName evidence="2">Uncharacterized protein</fullName>
    </submittedName>
</protein>
<dbReference type="AlphaFoldDB" id="A0AB39MFG9"/>
<organism evidence="2">
    <name type="scientific">Streptomyces sp. R08</name>
    <dbReference type="NCBI Taxonomy" id="3238624"/>
    <lineage>
        <taxon>Bacteria</taxon>
        <taxon>Bacillati</taxon>
        <taxon>Actinomycetota</taxon>
        <taxon>Actinomycetes</taxon>
        <taxon>Kitasatosporales</taxon>
        <taxon>Streptomycetaceae</taxon>
        <taxon>Streptomyces</taxon>
    </lineage>
</organism>
<reference evidence="2" key="1">
    <citation type="submission" date="2024-07" db="EMBL/GenBank/DDBJ databases">
        <authorList>
            <person name="Yu S.T."/>
        </authorList>
    </citation>
    <scope>NUCLEOTIDE SEQUENCE</scope>
    <source>
        <strain evidence="2">R08</strain>
    </source>
</reference>
<accession>A0AB39MFG9</accession>
<feature type="chain" id="PRO_5044287897" evidence="1">
    <location>
        <begin position="24"/>
        <end position="52"/>
    </location>
</feature>